<dbReference type="CDD" id="cd01310">
    <property type="entry name" value="TatD_DNAse"/>
    <property type="match status" value="1"/>
</dbReference>
<dbReference type="GO" id="GO:0046872">
    <property type="term" value="F:metal ion binding"/>
    <property type="evidence" value="ECO:0007669"/>
    <property type="project" value="UniProtKB-KW"/>
</dbReference>
<dbReference type="FunFam" id="3.20.20.140:FF:000005">
    <property type="entry name" value="TatD family hydrolase"/>
    <property type="match status" value="1"/>
</dbReference>
<dbReference type="EMBL" id="FOBS01000011">
    <property type="protein sequence ID" value="SEM34690.1"/>
    <property type="molecule type" value="Genomic_DNA"/>
</dbReference>
<feature type="binding site" evidence="4">
    <location>
        <position position="8"/>
    </location>
    <ligand>
        <name>a divalent metal cation</name>
        <dbReference type="ChEBI" id="CHEBI:60240"/>
        <label>1</label>
    </ligand>
</feature>
<feature type="binding site" evidence="4">
    <location>
        <position position="128"/>
    </location>
    <ligand>
        <name>a divalent metal cation</name>
        <dbReference type="ChEBI" id="CHEBI:60240"/>
        <label>2</label>
    </ligand>
</feature>
<dbReference type="RefSeq" id="WP_093883384.1">
    <property type="nucleotide sequence ID" value="NZ_FOBS01000011.1"/>
</dbReference>
<dbReference type="AlphaFoldDB" id="A0A1H7XLN0"/>
<dbReference type="NCBIfam" id="TIGR00010">
    <property type="entry name" value="YchF/TatD family DNA exonuclease"/>
    <property type="match status" value="1"/>
</dbReference>
<evidence type="ECO:0000313" key="5">
    <source>
        <dbReference type="EMBL" id="SEM34690.1"/>
    </source>
</evidence>
<keyword evidence="2 4" id="KW-0479">Metal-binding</keyword>
<accession>A0A1H7XLN0</accession>
<dbReference type="STRING" id="43775.SAMN04489760_11140"/>
<dbReference type="GO" id="GO:0004536">
    <property type="term" value="F:DNA nuclease activity"/>
    <property type="evidence" value="ECO:0007669"/>
    <property type="project" value="InterPro"/>
</dbReference>
<feature type="binding site" evidence="4">
    <location>
        <position position="152"/>
    </location>
    <ligand>
        <name>a divalent metal cation</name>
        <dbReference type="ChEBI" id="CHEBI:60240"/>
        <label>2</label>
    </ligand>
</feature>
<dbReference type="PANTHER" id="PTHR46124:SF2">
    <property type="entry name" value="D-AMINOACYL-TRNA DEACYLASE"/>
    <property type="match status" value="1"/>
</dbReference>
<gene>
    <name evidence="5" type="ORF">SAMN04489760_11140</name>
</gene>
<evidence type="ECO:0000256" key="4">
    <source>
        <dbReference type="PIRSR" id="PIRSR005902-1"/>
    </source>
</evidence>
<dbReference type="InterPro" id="IPR001130">
    <property type="entry name" value="TatD-like"/>
</dbReference>
<comment type="similarity">
    <text evidence="1">Belongs to the metallo-dependent hydrolases superfamily. TatD-type hydrolase family.</text>
</comment>
<keyword evidence="6" id="KW-1185">Reference proteome</keyword>
<keyword evidence="3" id="KW-0378">Hydrolase</keyword>
<dbReference type="Proteomes" id="UP000198744">
    <property type="component" value="Unassembled WGS sequence"/>
</dbReference>
<organism evidence="5 6">
    <name type="scientific">Syntrophus gentianae</name>
    <dbReference type="NCBI Taxonomy" id="43775"/>
    <lineage>
        <taxon>Bacteria</taxon>
        <taxon>Pseudomonadati</taxon>
        <taxon>Thermodesulfobacteriota</taxon>
        <taxon>Syntrophia</taxon>
        <taxon>Syntrophales</taxon>
        <taxon>Syntrophaceae</taxon>
        <taxon>Syntrophus</taxon>
    </lineage>
</organism>
<dbReference type="GO" id="GO:0016788">
    <property type="term" value="F:hydrolase activity, acting on ester bonds"/>
    <property type="evidence" value="ECO:0007669"/>
    <property type="project" value="InterPro"/>
</dbReference>
<dbReference type="Gene3D" id="3.20.20.140">
    <property type="entry name" value="Metal-dependent hydrolases"/>
    <property type="match status" value="1"/>
</dbReference>
<dbReference type="SUPFAM" id="SSF51556">
    <property type="entry name" value="Metallo-dependent hydrolases"/>
    <property type="match status" value="1"/>
</dbReference>
<feature type="binding site" evidence="4">
    <location>
        <position position="92"/>
    </location>
    <ligand>
        <name>a divalent metal cation</name>
        <dbReference type="ChEBI" id="CHEBI:60240"/>
        <label>1</label>
    </ligand>
</feature>
<feature type="binding site" evidence="4">
    <location>
        <position position="6"/>
    </location>
    <ligand>
        <name>a divalent metal cation</name>
        <dbReference type="ChEBI" id="CHEBI:60240"/>
        <label>1</label>
    </ligand>
</feature>
<dbReference type="PIRSF" id="PIRSF005902">
    <property type="entry name" value="DNase_TatD"/>
    <property type="match status" value="1"/>
</dbReference>
<protein>
    <submittedName>
        <fullName evidence="5">TatD DNase family protein</fullName>
    </submittedName>
</protein>
<dbReference type="OrthoDB" id="9810005at2"/>
<name>A0A1H7XLN0_9BACT</name>
<reference evidence="5 6" key="1">
    <citation type="submission" date="2016-10" db="EMBL/GenBank/DDBJ databases">
        <authorList>
            <person name="de Groot N.N."/>
        </authorList>
    </citation>
    <scope>NUCLEOTIDE SEQUENCE [LARGE SCALE GENOMIC DNA]</scope>
    <source>
        <strain evidence="5 6">DSM 8423</strain>
    </source>
</reference>
<dbReference type="PANTHER" id="PTHR46124">
    <property type="entry name" value="D-AMINOACYL-TRNA DEACYLASE"/>
    <property type="match status" value="1"/>
</dbReference>
<evidence type="ECO:0000256" key="1">
    <source>
        <dbReference type="ARBA" id="ARBA00009275"/>
    </source>
</evidence>
<evidence type="ECO:0000256" key="2">
    <source>
        <dbReference type="ARBA" id="ARBA00022723"/>
    </source>
</evidence>
<dbReference type="InterPro" id="IPR018228">
    <property type="entry name" value="DNase_TatD-rel_CS"/>
</dbReference>
<evidence type="ECO:0000256" key="3">
    <source>
        <dbReference type="ARBA" id="ARBA00022801"/>
    </source>
</evidence>
<dbReference type="InterPro" id="IPR015991">
    <property type="entry name" value="TatD/YcfH-like"/>
</dbReference>
<sequence length="255" mass="28652">MMIDSHAHMEMPEFDADRKDVIARAKEAGVDAIVTIGTDLDDCFKAVEIAASFDSVYAAVGIHPHEVKKIDAQTYDQMQELAARPKVVAYGEIGLDFFKNRSPREVQIRRFGEQLELAKDLNLPIIIHDREAHRETMDLLSSWKGSRRGVIHCFSGDYAMARKCLDLGFYISIPGTVTFAKADKLRDVVSRVPAESLLVETDAPFLTPEPFRGKRNESAYVKYTAMRVAEIKGIPFEVLAEITARNACEIFKIEL</sequence>
<dbReference type="InterPro" id="IPR032466">
    <property type="entry name" value="Metal_Hydrolase"/>
</dbReference>
<dbReference type="PROSITE" id="PS01091">
    <property type="entry name" value="TATD_3"/>
    <property type="match status" value="1"/>
</dbReference>
<feature type="binding site" evidence="4">
    <location>
        <position position="202"/>
    </location>
    <ligand>
        <name>a divalent metal cation</name>
        <dbReference type="ChEBI" id="CHEBI:60240"/>
        <label>1</label>
    </ligand>
</feature>
<dbReference type="GO" id="GO:0005829">
    <property type="term" value="C:cytosol"/>
    <property type="evidence" value="ECO:0007669"/>
    <property type="project" value="TreeGrafter"/>
</dbReference>
<evidence type="ECO:0000313" key="6">
    <source>
        <dbReference type="Proteomes" id="UP000198744"/>
    </source>
</evidence>
<dbReference type="Pfam" id="PF01026">
    <property type="entry name" value="TatD_DNase"/>
    <property type="match status" value="1"/>
</dbReference>
<proteinExistence type="inferred from homology"/>